<reference evidence="3" key="1">
    <citation type="submission" date="2022-10" db="EMBL/GenBank/DDBJ databases">
        <title>Puccinia triticina Genome sequencing and assembly.</title>
        <authorList>
            <person name="Li C."/>
        </authorList>
    </citation>
    <scope>NUCLEOTIDE SEQUENCE</scope>
    <source>
        <strain evidence="3">Pt15</strain>
    </source>
</reference>
<feature type="compositionally biased region" description="Basic residues" evidence="1">
    <location>
        <begin position="27"/>
        <end position="38"/>
    </location>
</feature>
<evidence type="ECO:0000256" key="1">
    <source>
        <dbReference type="SAM" id="MobiDB-lite"/>
    </source>
</evidence>
<evidence type="ECO:0000313" key="4">
    <source>
        <dbReference type="Proteomes" id="UP001164743"/>
    </source>
</evidence>
<accession>A0ABY7D9Q7</accession>
<dbReference type="PANTHER" id="PTHR28219">
    <property type="entry name" value="UPF0642 PROTEIN YBL028C"/>
    <property type="match status" value="1"/>
</dbReference>
<feature type="compositionally biased region" description="Basic and acidic residues" evidence="1">
    <location>
        <begin position="7"/>
        <end position="20"/>
    </location>
</feature>
<protein>
    <recommendedName>
        <fullName evidence="2">DUF2423 domain-containing protein</fullName>
    </recommendedName>
</protein>
<dbReference type="RefSeq" id="XP_053028641.1">
    <property type="nucleotide sequence ID" value="XM_053164653.1"/>
</dbReference>
<evidence type="ECO:0000313" key="3">
    <source>
        <dbReference type="EMBL" id="WAQ93086.1"/>
    </source>
</evidence>
<sequence>MAKSLRSKTEKEELTKDKLYSHLTRNPGKRAFRAKKRTSTSSDYQKTEAERLMRLSKKLTGSSGEGAEEGSSTAQEMQIDEGSETQDDSASKPTPKVTTHGPRMSGREVWKASKRGIQLRRAPSTTVWHKRSTGKPQRRR</sequence>
<keyword evidence="4" id="KW-1185">Reference proteome</keyword>
<dbReference type="Proteomes" id="UP001164743">
    <property type="component" value="Chromosome 18A"/>
</dbReference>
<dbReference type="GeneID" id="77805548"/>
<feature type="domain" description="DUF2423" evidence="2">
    <location>
        <begin position="29"/>
        <end position="60"/>
    </location>
</feature>
<feature type="compositionally biased region" description="Acidic residues" evidence="1">
    <location>
        <begin position="78"/>
        <end position="87"/>
    </location>
</feature>
<organism evidence="3 4">
    <name type="scientific">Puccinia triticina</name>
    <dbReference type="NCBI Taxonomy" id="208348"/>
    <lineage>
        <taxon>Eukaryota</taxon>
        <taxon>Fungi</taxon>
        <taxon>Dikarya</taxon>
        <taxon>Basidiomycota</taxon>
        <taxon>Pucciniomycotina</taxon>
        <taxon>Pucciniomycetes</taxon>
        <taxon>Pucciniales</taxon>
        <taxon>Pucciniaceae</taxon>
        <taxon>Puccinia</taxon>
    </lineage>
</organism>
<dbReference type="EMBL" id="CP110438">
    <property type="protein sequence ID" value="WAQ93086.1"/>
    <property type="molecule type" value="Genomic_DNA"/>
</dbReference>
<dbReference type="PANTHER" id="PTHR28219:SF1">
    <property type="entry name" value="UPF0642 PROTEIN YBL028C"/>
    <property type="match status" value="1"/>
</dbReference>
<dbReference type="Pfam" id="PF10338">
    <property type="entry name" value="YBL028C_N"/>
    <property type="match status" value="1"/>
</dbReference>
<evidence type="ECO:0000259" key="2">
    <source>
        <dbReference type="Pfam" id="PF10338"/>
    </source>
</evidence>
<name>A0ABY7D9Q7_9BASI</name>
<proteinExistence type="predicted"/>
<feature type="region of interest" description="Disordered" evidence="1">
    <location>
        <begin position="1"/>
        <end position="140"/>
    </location>
</feature>
<feature type="compositionally biased region" description="Basic residues" evidence="1">
    <location>
        <begin position="128"/>
        <end position="140"/>
    </location>
</feature>
<gene>
    <name evidence="3" type="ORF">PtA15_18A143</name>
</gene>
<dbReference type="InterPro" id="IPR019434">
    <property type="entry name" value="DUF2423"/>
</dbReference>